<dbReference type="Pfam" id="PF01812">
    <property type="entry name" value="5-FTHF_cyc-lig"/>
    <property type="match status" value="1"/>
</dbReference>
<sequence>MARSGPTPAAPGAGQSPAELKARLRTTAMLRRQEAARTVRGAGAAIAARADELPGAAIVSGYLPIRDEIDPRPLMAALGSTAQIALPKIEDGRMRFVVMGEGDRLVSGRFGLTEPSGGAEVVPDLVLVPLLAFTRTGGRLGYGAGHYDRWLGEHPGRRTVGLAYAAQELPELPIEPHDHPLDAILTEQDLIRIG</sequence>
<name>A0A8B2NZS4_9HYPH</name>
<dbReference type="RefSeq" id="WP_111342625.1">
    <property type="nucleotide sequence ID" value="NZ_JAIWKD010000001.1"/>
</dbReference>
<keyword evidence="6" id="KW-0436">Ligase</keyword>
<dbReference type="SUPFAM" id="SSF100950">
    <property type="entry name" value="NagB/RpiA/CoA transferase-like"/>
    <property type="match status" value="1"/>
</dbReference>
<keyword evidence="5" id="KW-0460">Magnesium</keyword>
<dbReference type="GO" id="GO:0046872">
    <property type="term" value="F:metal ion binding"/>
    <property type="evidence" value="ECO:0007669"/>
    <property type="project" value="UniProtKB-KW"/>
</dbReference>
<feature type="binding site" evidence="4">
    <location>
        <position position="63"/>
    </location>
    <ligand>
        <name>substrate</name>
    </ligand>
</feature>
<feature type="binding site" evidence="4">
    <location>
        <begin position="139"/>
        <end position="147"/>
    </location>
    <ligand>
        <name>ATP</name>
        <dbReference type="ChEBI" id="CHEBI:30616"/>
    </ligand>
</feature>
<dbReference type="PANTHER" id="PTHR23407">
    <property type="entry name" value="ATPASE INHIBITOR/5-FORMYLTETRAHYDROFOLATE CYCLO-LIGASE"/>
    <property type="match status" value="1"/>
</dbReference>
<reference evidence="6 7" key="1">
    <citation type="submission" date="2018-05" db="EMBL/GenBank/DDBJ databases">
        <title>Acuticoccus sediminis sp. nov., isolated from deep-sea sediment of Indian Ocean.</title>
        <authorList>
            <person name="Liu X."/>
            <person name="Lai Q."/>
            <person name="Du Y."/>
            <person name="Sun F."/>
            <person name="Zhang X."/>
            <person name="Wang S."/>
            <person name="Shao Z."/>
        </authorList>
    </citation>
    <scope>NUCLEOTIDE SEQUENCE [LARGE SCALE GENOMIC DNA]</scope>
    <source>
        <strain evidence="6 7">PTG4-2</strain>
    </source>
</reference>
<evidence type="ECO:0000313" key="6">
    <source>
        <dbReference type="EMBL" id="RAI03695.1"/>
    </source>
</evidence>
<dbReference type="InterPro" id="IPR037171">
    <property type="entry name" value="NagB/RpiA_transferase-like"/>
</dbReference>
<dbReference type="GO" id="GO:0005524">
    <property type="term" value="F:ATP binding"/>
    <property type="evidence" value="ECO:0007669"/>
    <property type="project" value="UniProtKB-KW"/>
</dbReference>
<evidence type="ECO:0000256" key="2">
    <source>
        <dbReference type="ARBA" id="ARBA00022741"/>
    </source>
</evidence>
<dbReference type="InterPro" id="IPR002698">
    <property type="entry name" value="FTHF_cligase"/>
</dbReference>
<dbReference type="NCBIfam" id="TIGR02727">
    <property type="entry name" value="MTHFS_bact"/>
    <property type="match status" value="1"/>
</dbReference>
<dbReference type="GO" id="GO:0030272">
    <property type="term" value="F:5-formyltetrahydrofolate cyclo-ligase activity"/>
    <property type="evidence" value="ECO:0007669"/>
    <property type="project" value="UniProtKB-EC"/>
</dbReference>
<comment type="caution">
    <text evidence="6">The sequence shown here is derived from an EMBL/GenBank/DDBJ whole genome shotgun (WGS) entry which is preliminary data.</text>
</comment>
<evidence type="ECO:0000313" key="7">
    <source>
        <dbReference type="Proteomes" id="UP000249590"/>
    </source>
</evidence>
<dbReference type="AlphaFoldDB" id="A0A8B2NZS4"/>
<keyword evidence="5" id="KW-0479">Metal-binding</keyword>
<keyword evidence="2 4" id="KW-0547">Nucleotide-binding</keyword>
<protein>
    <recommendedName>
        <fullName evidence="5">5-formyltetrahydrofolate cyclo-ligase</fullName>
        <ecNumber evidence="5">6.3.3.2</ecNumber>
    </recommendedName>
</protein>
<dbReference type="InterPro" id="IPR024185">
    <property type="entry name" value="FTHF_cligase-like_sf"/>
</dbReference>
<organism evidence="6 7">
    <name type="scientific">Acuticoccus sediminis</name>
    <dbReference type="NCBI Taxonomy" id="2184697"/>
    <lineage>
        <taxon>Bacteria</taxon>
        <taxon>Pseudomonadati</taxon>
        <taxon>Pseudomonadota</taxon>
        <taxon>Alphaproteobacteria</taxon>
        <taxon>Hyphomicrobiales</taxon>
        <taxon>Amorphaceae</taxon>
        <taxon>Acuticoccus</taxon>
    </lineage>
</organism>
<dbReference type="Gene3D" id="3.40.50.10420">
    <property type="entry name" value="NagB/RpiA/CoA transferase-like"/>
    <property type="match status" value="1"/>
</dbReference>
<proteinExistence type="inferred from homology"/>
<evidence type="ECO:0000256" key="3">
    <source>
        <dbReference type="ARBA" id="ARBA00022840"/>
    </source>
</evidence>
<dbReference type="PANTHER" id="PTHR23407:SF1">
    <property type="entry name" value="5-FORMYLTETRAHYDROFOLATE CYCLO-LIGASE"/>
    <property type="match status" value="1"/>
</dbReference>
<dbReference type="OrthoDB" id="9801938at2"/>
<dbReference type="GO" id="GO:0009396">
    <property type="term" value="P:folic acid-containing compound biosynthetic process"/>
    <property type="evidence" value="ECO:0007669"/>
    <property type="project" value="TreeGrafter"/>
</dbReference>
<dbReference type="Proteomes" id="UP000249590">
    <property type="component" value="Unassembled WGS sequence"/>
</dbReference>
<accession>A0A8B2NZS4</accession>
<comment type="similarity">
    <text evidence="1 5">Belongs to the 5-formyltetrahydrofolate cyclo-ligase family.</text>
</comment>
<evidence type="ECO:0000256" key="4">
    <source>
        <dbReference type="PIRSR" id="PIRSR006806-1"/>
    </source>
</evidence>
<dbReference type="EC" id="6.3.3.2" evidence="5"/>
<dbReference type="EMBL" id="QHHQ01000001">
    <property type="protein sequence ID" value="RAI03695.1"/>
    <property type="molecule type" value="Genomic_DNA"/>
</dbReference>
<keyword evidence="7" id="KW-1185">Reference proteome</keyword>
<keyword evidence="3 4" id="KW-0067">ATP-binding</keyword>
<comment type="catalytic activity">
    <reaction evidence="5">
        <text>(6S)-5-formyl-5,6,7,8-tetrahydrofolate + ATP = (6R)-5,10-methenyltetrahydrofolate + ADP + phosphate</text>
        <dbReference type="Rhea" id="RHEA:10488"/>
        <dbReference type="ChEBI" id="CHEBI:30616"/>
        <dbReference type="ChEBI" id="CHEBI:43474"/>
        <dbReference type="ChEBI" id="CHEBI:57455"/>
        <dbReference type="ChEBI" id="CHEBI:57457"/>
        <dbReference type="ChEBI" id="CHEBI:456216"/>
        <dbReference type="EC" id="6.3.3.2"/>
    </reaction>
</comment>
<evidence type="ECO:0000256" key="5">
    <source>
        <dbReference type="RuleBase" id="RU361279"/>
    </source>
</evidence>
<dbReference type="PIRSF" id="PIRSF006806">
    <property type="entry name" value="FTHF_cligase"/>
    <property type="match status" value="1"/>
</dbReference>
<feature type="binding site" evidence="4">
    <location>
        <position position="68"/>
    </location>
    <ligand>
        <name>substrate</name>
    </ligand>
</feature>
<evidence type="ECO:0000256" key="1">
    <source>
        <dbReference type="ARBA" id="ARBA00010638"/>
    </source>
</evidence>
<dbReference type="GO" id="GO:0035999">
    <property type="term" value="P:tetrahydrofolate interconversion"/>
    <property type="evidence" value="ECO:0007669"/>
    <property type="project" value="TreeGrafter"/>
</dbReference>
<comment type="cofactor">
    <cofactor evidence="5">
        <name>Mg(2+)</name>
        <dbReference type="ChEBI" id="CHEBI:18420"/>
    </cofactor>
</comment>
<feature type="binding site" evidence="4">
    <location>
        <begin position="21"/>
        <end position="25"/>
    </location>
    <ligand>
        <name>ATP</name>
        <dbReference type="ChEBI" id="CHEBI:30616"/>
    </ligand>
</feature>
<gene>
    <name evidence="6" type="ORF">DLJ53_04210</name>
</gene>